<keyword evidence="8 9" id="KW-0670">Pyruvate</keyword>
<evidence type="ECO:0000313" key="11">
    <source>
        <dbReference type="Proteomes" id="UP001287059"/>
    </source>
</evidence>
<feature type="chain" id="PRO_5044906090" description="Aspartate 1-decarboxylase beta chain" evidence="9">
    <location>
        <begin position="1"/>
        <end position="23"/>
    </location>
</feature>
<dbReference type="Pfam" id="PF02261">
    <property type="entry name" value="Asp_decarbox"/>
    <property type="match status" value="1"/>
</dbReference>
<keyword evidence="1 9" id="KW-0963">Cytoplasm</keyword>
<evidence type="ECO:0000256" key="6">
    <source>
        <dbReference type="ARBA" id="ARBA00023239"/>
    </source>
</evidence>
<evidence type="ECO:0000256" key="2">
    <source>
        <dbReference type="ARBA" id="ARBA00022655"/>
    </source>
</evidence>
<evidence type="ECO:0000313" key="10">
    <source>
        <dbReference type="EMBL" id="MDX8480798.1"/>
    </source>
</evidence>
<evidence type="ECO:0000256" key="5">
    <source>
        <dbReference type="ARBA" id="ARBA00023145"/>
    </source>
</evidence>
<protein>
    <recommendedName>
        <fullName evidence="9">Aspartate 1-decarboxylase</fullName>
        <ecNumber evidence="9">4.1.1.11</ecNumber>
    </recommendedName>
    <alternativeName>
        <fullName evidence="9">Aspartate alpha-decarboxylase</fullName>
    </alternativeName>
    <component>
        <recommendedName>
            <fullName evidence="9">Aspartate 1-decarboxylase beta chain</fullName>
        </recommendedName>
    </component>
    <component>
        <recommendedName>
            <fullName evidence="9">Aspartate 1-decarboxylase alpha chain</fullName>
        </recommendedName>
    </component>
</protein>
<feature type="active site" description="Proton donor" evidence="9">
    <location>
        <position position="57"/>
    </location>
</feature>
<dbReference type="EC" id="4.1.1.11" evidence="9"/>
<evidence type="ECO:0000256" key="1">
    <source>
        <dbReference type="ARBA" id="ARBA00022490"/>
    </source>
</evidence>
<feature type="active site" description="Schiff-base intermediate with substrate; via pyruvic acid" evidence="9">
    <location>
        <position position="24"/>
    </location>
</feature>
<dbReference type="EMBL" id="JAVIIW010000024">
    <property type="protein sequence ID" value="MDX8480798.1"/>
    <property type="molecule type" value="Genomic_DNA"/>
</dbReference>
<feature type="modified residue" description="Pyruvic acid (Ser)" evidence="9">
    <location>
        <position position="24"/>
    </location>
</feature>
<keyword evidence="7 9" id="KW-0704">Schiff base</keyword>
<comment type="pathway">
    <text evidence="9">Cofactor biosynthesis; (R)-pantothenate biosynthesis; beta-alanine from L-aspartate: step 1/1.</text>
</comment>
<keyword evidence="2 9" id="KW-0566">Pantothenate biosynthesis</keyword>
<dbReference type="GO" id="GO:0004068">
    <property type="term" value="F:aspartate 1-decarboxylase activity"/>
    <property type="evidence" value="ECO:0007669"/>
    <property type="project" value="UniProtKB-EC"/>
</dbReference>
<keyword evidence="11" id="KW-1185">Reference proteome</keyword>
<comment type="similarity">
    <text evidence="9">Belongs to the PanD family.</text>
</comment>
<name>A0ABU4Y1P4_9HYPH</name>
<dbReference type="PANTHER" id="PTHR21012">
    <property type="entry name" value="ASPARTATE 1-DECARBOXYLASE"/>
    <property type="match status" value="1"/>
</dbReference>
<comment type="subcellular location">
    <subcellularLocation>
        <location evidence="9">Cytoplasm</location>
    </subcellularLocation>
</comment>
<dbReference type="Gene3D" id="2.40.40.20">
    <property type="match status" value="1"/>
</dbReference>
<feature type="binding site" evidence="9">
    <location>
        <position position="56"/>
    </location>
    <ligand>
        <name>substrate</name>
    </ligand>
</feature>
<comment type="cofactor">
    <cofactor evidence="9">
        <name>pyruvate</name>
        <dbReference type="ChEBI" id="CHEBI:15361"/>
    </cofactor>
    <text evidence="9">Binds 1 pyruvoyl group covalently per subunit.</text>
</comment>
<dbReference type="InterPro" id="IPR003190">
    <property type="entry name" value="Asp_decarbox"/>
</dbReference>
<keyword evidence="3 9" id="KW-0210">Decarboxylase</keyword>
<comment type="PTM">
    <text evidence="9">Is synthesized initially as an inactive proenzyme, which is activated by self-cleavage at a specific serine bond to produce a beta-subunit with a hydroxyl group at its C-terminus and an alpha-subunit with a pyruvoyl group at its N-terminus.</text>
</comment>
<sequence>MRKIVAGKLHGIHVTEANLDYHGSITLDPDHCEEAGMLPMEFVEIWNKNSGARISTYVILGERGSRCCILNGAAARTCQPGDQVIICNSVYVHESELTALKPRVLTFDKDNRIVDRLTYSVERDAGGGYSISILNETNNVLPVPVLVGRS</sequence>
<dbReference type="HAMAP" id="MF_00446">
    <property type="entry name" value="PanD"/>
    <property type="match status" value="1"/>
</dbReference>
<evidence type="ECO:0000256" key="8">
    <source>
        <dbReference type="ARBA" id="ARBA00023317"/>
    </source>
</evidence>
<evidence type="ECO:0000256" key="4">
    <source>
        <dbReference type="ARBA" id="ARBA00022813"/>
    </source>
</evidence>
<organism evidence="10 11">
    <name type="scientific">Mesorhizobium album</name>
    <dbReference type="NCBI Taxonomy" id="3072314"/>
    <lineage>
        <taxon>Bacteria</taxon>
        <taxon>Pseudomonadati</taxon>
        <taxon>Pseudomonadota</taxon>
        <taxon>Alphaproteobacteria</taxon>
        <taxon>Hyphomicrobiales</taxon>
        <taxon>Phyllobacteriaceae</taxon>
        <taxon>Mesorhizobium</taxon>
    </lineage>
</organism>
<accession>A0ABU4Y1P4</accession>
<keyword evidence="4 9" id="KW-0068">Autocatalytic cleavage</keyword>
<keyword evidence="5 9" id="KW-0865">Zymogen</keyword>
<gene>
    <name evidence="9" type="primary">panD</name>
    <name evidence="10" type="ORF">RFN28_20355</name>
</gene>
<feature type="binding site" evidence="9">
    <location>
        <begin position="72"/>
        <end position="74"/>
    </location>
    <ligand>
        <name>substrate</name>
    </ligand>
</feature>
<evidence type="ECO:0000256" key="9">
    <source>
        <dbReference type="HAMAP-Rule" id="MF_00446"/>
    </source>
</evidence>
<dbReference type="NCBIfam" id="TIGR00223">
    <property type="entry name" value="panD"/>
    <property type="match status" value="1"/>
</dbReference>
<feature type="chain" id="PRO_5044906091" description="Aspartate 1-decarboxylase alpha chain" evidence="9">
    <location>
        <begin position="24"/>
        <end position="150"/>
    </location>
</feature>
<comment type="catalytic activity">
    <reaction evidence="9">
        <text>L-aspartate + H(+) = beta-alanine + CO2</text>
        <dbReference type="Rhea" id="RHEA:19497"/>
        <dbReference type="ChEBI" id="CHEBI:15378"/>
        <dbReference type="ChEBI" id="CHEBI:16526"/>
        <dbReference type="ChEBI" id="CHEBI:29991"/>
        <dbReference type="ChEBI" id="CHEBI:57966"/>
        <dbReference type="EC" id="4.1.1.11"/>
    </reaction>
</comment>
<evidence type="ECO:0000256" key="3">
    <source>
        <dbReference type="ARBA" id="ARBA00022793"/>
    </source>
</evidence>
<comment type="function">
    <text evidence="9">Catalyzes the pyruvoyl-dependent decarboxylation of aspartate to produce beta-alanine.</text>
</comment>
<reference evidence="10 11" key="1">
    <citation type="submission" date="2023-08" db="EMBL/GenBank/DDBJ databases">
        <title>Implementing the SeqCode for naming new Mesorhizobium species isolated from Vachellia karroo root nodules.</title>
        <authorList>
            <person name="Van Lill M."/>
        </authorList>
    </citation>
    <scope>NUCLEOTIDE SEQUENCE [LARGE SCALE GENOMIC DNA]</scope>
    <source>
        <strain evidence="10 11">VK24D</strain>
    </source>
</reference>
<dbReference type="CDD" id="cd06919">
    <property type="entry name" value="Asp_decarbox"/>
    <property type="match status" value="1"/>
</dbReference>
<comment type="subunit">
    <text evidence="9">Heterooctamer of four alpha and four beta subunits.</text>
</comment>
<dbReference type="Proteomes" id="UP001287059">
    <property type="component" value="Unassembled WGS sequence"/>
</dbReference>
<evidence type="ECO:0000256" key="7">
    <source>
        <dbReference type="ARBA" id="ARBA00023270"/>
    </source>
</evidence>
<dbReference type="PANTHER" id="PTHR21012:SF0">
    <property type="entry name" value="ASPARTATE 1-DECARBOXYLASE"/>
    <property type="match status" value="1"/>
</dbReference>
<keyword evidence="6 9" id="KW-0456">Lyase</keyword>
<proteinExistence type="inferred from homology"/>
<dbReference type="SUPFAM" id="SSF50692">
    <property type="entry name" value="ADC-like"/>
    <property type="match status" value="1"/>
</dbReference>
<comment type="caution">
    <text evidence="10">The sequence shown here is derived from an EMBL/GenBank/DDBJ whole genome shotgun (WGS) entry which is preliminary data.</text>
</comment>
<dbReference type="RefSeq" id="WP_320289099.1">
    <property type="nucleotide sequence ID" value="NZ_JAVIIW010000024.1"/>
</dbReference>
<dbReference type="InterPro" id="IPR009010">
    <property type="entry name" value="Asp_de-COase-like_dom_sf"/>
</dbReference>